<keyword evidence="1" id="KW-0812">Transmembrane</keyword>
<protein>
    <submittedName>
        <fullName evidence="2">Uncharacterized protein</fullName>
    </submittedName>
</protein>
<gene>
    <name evidence="2" type="ORF">SAMN03080598_01867</name>
</gene>
<proteinExistence type="predicted"/>
<keyword evidence="3" id="KW-1185">Reference proteome</keyword>
<evidence type="ECO:0000313" key="3">
    <source>
        <dbReference type="Proteomes" id="UP000236736"/>
    </source>
</evidence>
<organism evidence="2 3">
    <name type="scientific">Algoriphagus boritolerans DSM 17298 = JCM 18970</name>
    <dbReference type="NCBI Taxonomy" id="1120964"/>
    <lineage>
        <taxon>Bacteria</taxon>
        <taxon>Pseudomonadati</taxon>
        <taxon>Bacteroidota</taxon>
        <taxon>Cytophagia</taxon>
        <taxon>Cytophagales</taxon>
        <taxon>Cyclobacteriaceae</taxon>
        <taxon>Algoriphagus</taxon>
    </lineage>
</organism>
<name>A0A1H5VXH0_9BACT</name>
<keyword evidence="1" id="KW-1133">Transmembrane helix</keyword>
<dbReference type="Proteomes" id="UP000236736">
    <property type="component" value="Unassembled WGS sequence"/>
</dbReference>
<keyword evidence="1" id="KW-0472">Membrane</keyword>
<evidence type="ECO:0000256" key="1">
    <source>
        <dbReference type="SAM" id="Phobius"/>
    </source>
</evidence>
<dbReference type="AlphaFoldDB" id="A0A1H5VXH0"/>
<dbReference type="EMBL" id="FNVR01000008">
    <property type="protein sequence ID" value="SEF91975.1"/>
    <property type="molecule type" value="Genomic_DNA"/>
</dbReference>
<feature type="transmembrane region" description="Helical" evidence="1">
    <location>
        <begin position="6"/>
        <end position="28"/>
    </location>
</feature>
<accession>A0A1H5VXH0</accession>
<evidence type="ECO:0000313" key="2">
    <source>
        <dbReference type="EMBL" id="SEF91975.1"/>
    </source>
</evidence>
<sequence>MDKKQLNLLQVLIVISIFFSTVLFMVVFELGEKFGKALAHWF</sequence>
<reference evidence="3" key="1">
    <citation type="submission" date="2016-10" db="EMBL/GenBank/DDBJ databases">
        <authorList>
            <person name="Varghese N."/>
            <person name="Submissions S."/>
        </authorList>
    </citation>
    <scope>NUCLEOTIDE SEQUENCE [LARGE SCALE GENOMIC DNA]</scope>
    <source>
        <strain evidence="3">DSM 17298</strain>
    </source>
</reference>